<dbReference type="VEuPathDB" id="FungiDB:RhiirA1_477199"/>
<dbReference type="VEuPathDB" id="FungiDB:FUN_020932"/>
<sequence length="129" mass="14834">MYERNGVPPSISLTKANAKEENGAELRKNVEVIVGLLKDRAEVEKEPKAKRARVQEYLNNENHAKKKNIVDKIMREKNFNLDEVCSRIAIEISDYDIGKICAQTIKDFYKNNSHNKTIDKISVCVRNNE</sequence>
<accession>A0A2N0Q4X6</accession>
<reference evidence="1 2" key="2">
    <citation type="submission" date="2017-09" db="EMBL/GenBank/DDBJ databases">
        <title>Extensive intraspecific genome diversity in a model arbuscular mycorrhizal fungus.</title>
        <authorList>
            <person name="Chen E.C."/>
            <person name="Morin E."/>
            <person name="Beaudet D."/>
            <person name="Noel J."/>
            <person name="Ndikumana S."/>
            <person name="Charron P."/>
            <person name="St-Onge C."/>
            <person name="Giorgi J."/>
            <person name="Grigoriev I.V."/>
            <person name="Roux C."/>
            <person name="Martin F.M."/>
            <person name="Corradi N."/>
        </authorList>
    </citation>
    <scope>NUCLEOTIDE SEQUENCE [LARGE SCALE GENOMIC DNA]</scope>
    <source>
        <strain evidence="1 2">A5</strain>
    </source>
</reference>
<evidence type="ECO:0000313" key="2">
    <source>
        <dbReference type="Proteomes" id="UP000232722"/>
    </source>
</evidence>
<gene>
    <name evidence="1" type="ORF">RhiirA5_409827</name>
</gene>
<reference evidence="1 2" key="1">
    <citation type="submission" date="2016-04" db="EMBL/GenBank/DDBJ databases">
        <title>Genome analyses suggest a sexual origin of heterokaryosis in a supposedly ancient asexual fungus.</title>
        <authorList>
            <person name="Ropars J."/>
            <person name="Sedzielewska K."/>
            <person name="Noel J."/>
            <person name="Charron P."/>
            <person name="Farinelli L."/>
            <person name="Marton T."/>
            <person name="Kruger M."/>
            <person name="Pelin A."/>
            <person name="Brachmann A."/>
            <person name="Corradi N."/>
        </authorList>
    </citation>
    <scope>NUCLEOTIDE SEQUENCE [LARGE SCALE GENOMIC DNA]</scope>
    <source>
        <strain evidence="1 2">A5</strain>
    </source>
</reference>
<organism evidence="1 2">
    <name type="scientific">Rhizophagus irregularis</name>
    <dbReference type="NCBI Taxonomy" id="588596"/>
    <lineage>
        <taxon>Eukaryota</taxon>
        <taxon>Fungi</taxon>
        <taxon>Fungi incertae sedis</taxon>
        <taxon>Mucoromycota</taxon>
        <taxon>Glomeromycotina</taxon>
        <taxon>Glomeromycetes</taxon>
        <taxon>Glomerales</taxon>
        <taxon>Glomeraceae</taxon>
        <taxon>Rhizophagus</taxon>
    </lineage>
</organism>
<comment type="caution">
    <text evidence="1">The sequence shown here is derived from an EMBL/GenBank/DDBJ whole genome shotgun (WGS) entry which is preliminary data.</text>
</comment>
<dbReference type="Proteomes" id="UP000232722">
    <property type="component" value="Unassembled WGS sequence"/>
</dbReference>
<dbReference type="EMBL" id="LLXJ01000153">
    <property type="protein sequence ID" value="PKC14086.1"/>
    <property type="molecule type" value="Genomic_DNA"/>
</dbReference>
<protein>
    <submittedName>
        <fullName evidence="1">Uncharacterized protein</fullName>
    </submittedName>
</protein>
<evidence type="ECO:0000313" key="1">
    <source>
        <dbReference type="EMBL" id="PKC14086.1"/>
    </source>
</evidence>
<dbReference type="AlphaFoldDB" id="A0A2N0Q4X6"/>
<dbReference type="VEuPathDB" id="FungiDB:RhiirFUN_024415"/>
<name>A0A2N0Q4X6_9GLOM</name>
<proteinExistence type="predicted"/>